<feature type="region of interest" description="Disordered" evidence="1">
    <location>
        <begin position="88"/>
        <end position="116"/>
    </location>
</feature>
<evidence type="ECO:0000313" key="2">
    <source>
        <dbReference type="EMBL" id="KAF0744511.1"/>
    </source>
</evidence>
<evidence type="ECO:0000313" key="3">
    <source>
        <dbReference type="Proteomes" id="UP000481153"/>
    </source>
</evidence>
<comment type="caution">
    <text evidence="2">The sequence shown here is derived from an EMBL/GenBank/DDBJ whole genome shotgun (WGS) entry which is preliminary data.</text>
</comment>
<name>A0A6G0XV09_9STRA</name>
<organism evidence="2 3">
    <name type="scientific">Aphanomyces euteiches</name>
    <dbReference type="NCBI Taxonomy" id="100861"/>
    <lineage>
        <taxon>Eukaryota</taxon>
        <taxon>Sar</taxon>
        <taxon>Stramenopiles</taxon>
        <taxon>Oomycota</taxon>
        <taxon>Saprolegniomycetes</taxon>
        <taxon>Saprolegniales</taxon>
        <taxon>Verrucalvaceae</taxon>
        <taxon>Aphanomyces</taxon>
    </lineage>
</organism>
<protein>
    <submittedName>
        <fullName evidence="2">Uncharacterized protein</fullName>
    </submittedName>
</protein>
<dbReference type="Proteomes" id="UP000481153">
    <property type="component" value="Unassembled WGS sequence"/>
</dbReference>
<gene>
    <name evidence="2" type="ORF">Ae201684_000987</name>
</gene>
<sequence length="152" mass="16126">MTLALLVPAVDPVPVILDTHLIPVALHRPAVDPESHVNETHMMAGDPSMPAAQREQQRTATVIASPAKDPLQLGQLVACPVDFPTAAPPVGQLLPVEPTSDSETTTQPLKTTRRAGPGVAAPYIAYVWTHHQVALKTTQVRPPTAPTPPTKP</sequence>
<evidence type="ECO:0000256" key="1">
    <source>
        <dbReference type="SAM" id="MobiDB-lite"/>
    </source>
</evidence>
<dbReference type="EMBL" id="VJMJ01000009">
    <property type="protein sequence ID" value="KAF0744511.1"/>
    <property type="molecule type" value="Genomic_DNA"/>
</dbReference>
<reference evidence="2 3" key="1">
    <citation type="submission" date="2019-07" db="EMBL/GenBank/DDBJ databases">
        <title>Genomics analysis of Aphanomyces spp. identifies a new class of oomycete effector associated with host adaptation.</title>
        <authorList>
            <person name="Gaulin E."/>
        </authorList>
    </citation>
    <scope>NUCLEOTIDE SEQUENCE [LARGE SCALE GENOMIC DNA]</scope>
    <source>
        <strain evidence="2 3">ATCC 201684</strain>
    </source>
</reference>
<dbReference type="AlphaFoldDB" id="A0A6G0XV09"/>
<dbReference type="VEuPathDB" id="FungiDB:AeMF1_017976"/>
<keyword evidence="3" id="KW-1185">Reference proteome</keyword>
<feature type="compositionally biased region" description="Polar residues" evidence="1">
    <location>
        <begin position="99"/>
        <end position="110"/>
    </location>
</feature>
<proteinExistence type="predicted"/>
<accession>A0A6G0XV09</accession>